<keyword evidence="3" id="KW-1185">Reference proteome</keyword>
<gene>
    <name evidence="2" type="ORF">LMG21510_03904</name>
</gene>
<name>A0ABM8XI28_9BURK</name>
<feature type="compositionally biased region" description="Polar residues" evidence="1">
    <location>
        <begin position="1"/>
        <end position="30"/>
    </location>
</feature>
<comment type="caution">
    <text evidence="2">The sequence shown here is derived from an EMBL/GenBank/DDBJ whole genome shotgun (WGS) entry which is preliminary data.</text>
</comment>
<evidence type="ECO:0000313" key="3">
    <source>
        <dbReference type="Proteomes" id="UP000721236"/>
    </source>
</evidence>
<proteinExistence type="predicted"/>
<feature type="region of interest" description="Disordered" evidence="1">
    <location>
        <begin position="1"/>
        <end position="39"/>
    </location>
</feature>
<sequence>MAAIMSCSSGALRSGWNTSRSASMDNSATDSAAAPIASQ</sequence>
<dbReference type="Proteomes" id="UP000721236">
    <property type="component" value="Unassembled WGS sequence"/>
</dbReference>
<dbReference type="EMBL" id="CAJZAH010000004">
    <property type="protein sequence ID" value="CAG9179804.1"/>
    <property type="molecule type" value="Genomic_DNA"/>
</dbReference>
<evidence type="ECO:0000256" key="1">
    <source>
        <dbReference type="SAM" id="MobiDB-lite"/>
    </source>
</evidence>
<reference evidence="2 3" key="1">
    <citation type="submission" date="2021-08" db="EMBL/GenBank/DDBJ databases">
        <authorList>
            <person name="Peeters C."/>
        </authorList>
    </citation>
    <scope>NUCLEOTIDE SEQUENCE [LARGE SCALE GENOMIC DNA]</scope>
    <source>
        <strain evidence="2 3">LMG 21510</strain>
    </source>
</reference>
<evidence type="ECO:0000313" key="2">
    <source>
        <dbReference type="EMBL" id="CAG9179804.1"/>
    </source>
</evidence>
<protein>
    <submittedName>
        <fullName evidence="2">Uncharacterized protein</fullName>
    </submittedName>
</protein>
<accession>A0ABM8XI28</accession>
<organism evidence="2 3">
    <name type="scientific">Cupriavidus respiraculi</name>
    <dbReference type="NCBI Taxonomy" id="195930"/>
    <lineage>
        <taxon>Bacteria</taxon>
        <taxon>Pseudomonadati</taxon>
        <taxon>Pseudomonadota</taxon>
        <taxon>Betaproteobacteria</taxon>
        <taxon>Burkholderiales</taxon>
        <taxon>Burkholderiaceae</taxon>
        <taxon>Cupriavidus</taxon>
    </lineage>
</organism>